<feature type="region of interest" description="Disordered" evidence="1">
    <location>
        <begin position="1"/>
        <end position="73"/>
    </location>
</feature>
<evidence type="ECO:0000256" key="1">
    <source>
        <dbReference type="SAM" id="MobiDB-lite"/>
    </source>
</evidence>
<keyword evidence="3" id="KW-1185">Reference proteome</keyword>
<dbReference type="Proteomes" id="UP000813461">
    <property type="component" value="Unassembled WGS sequence"/>
</dbReference>
<feature type="compositionally biased region" description="Low complexity" evidence="1">
    <location>
        <begin position="52"/>
        <end position="63"/>
    </location>
</feature>
<feature type="compositionally biased region" description="Low complexity" evidence="1">
    <location>
        <begin position="28"/>
        <end position="39"/>
    </location>
</feature>
<protein>
    <submittedName>
        <fullName evidence="2">Uncharacterized protein</fullName>
    </submittedName>
</protein>
<evidence type="ECO:0000313" key="2">
    <source>
        <dbReference type="EMBL" id="KAH7088725.1"/>
    </source>
</evidence>
<accession>A0A8K0R8A6</accession>
<evidence type="ECO:0000313" key="3">
    <source>
        <dbReference type="Proteomes" id="UP000813461"/>
    </source>
</evidence>
<gene>
    <name evidence="2" type="ORF">FB567DRAFT_590843</name>
</gene>
<dbReference type="EMBL" id="JAGMVJ010000007">
    <property type="protein sequence ID" value="KAH7088725.1"/>
    <property type="molecule type" value="Genomic_DNA"/>
</dbReference>
<name>A0A8K0R8A6_9PLEO</name>
<dbReference type="AlphaFoldDB" id="A0A8K0R8A6"/>
<feature type="compositionally biased region" description="Pro residues" evidence="1">
    <location>
        <begin position="13"/>
        <end position="27"/>
    </location>
</feature>
<comment type="caution">
    <text evidence="2">The sequence shown here is derived from an EMBL/GenBank/DDBJ whole genome shotgun (WGS) entry which is preliminary data.</text>
</comment>
<sequence>MSISQTWAERRAMPPPLSGPFTSPPLLPSTLAPTTLSLPRRPRYPPYPTAPVSPSSSSQISTYRAPSPRKVPPKPTVLEYDAYGSPLSNWTGWHGEGDLGAKHRPGTAAYYKSYAFRKIRNAGGEQVPGHTSAEVDDEDGDVDMNDAGIGHDEKTRGAVVEVKEKQELVMVFSLTNVRREKGLRKVGMRLKKYNRRMKQLRRLDGVGERFGWD</sequence>
<organism evidence="2 3">
    <name type="scientific">Paraphoma chrysanthemicola</name>
    <dbReference type="NCBI Taxonomy" id="798071"/>
    <lineage>
        <taxon>Eukaryota</taxon>
        <taxon>Fungi</taxon>
        <taxon>Dikarya</taxon>
        <taxon>Ascomycota</taxon>
        <taxon>Pezizomycotina</taxon>
        <taxon>Dothideomycetes</taxon>
        <taxon>Pleosporomycetidae</taxon>
        <taxon>Pleosporales</taxon>
        <taxon>Pleosporineae</taxon>
        <taxon>Phaeosphaeriaceae</taxon>
        <taxon>Paraphoma</taxon>
    </lineage>
</organism>
<proteinExistence type="predicted"/>
<reference evidence="2" key="1">
    <citation type="journal article" date="2021" name="Nat. Commun.">
        <title>Genetic determinants of endophytism in the Arabidopsis root mycobiome.</title>
        <authorList>
            <person name="Mesny F."/>
            <person name="Miyauchi S."/>
            <person name="Thiergart T."/>
            <person name="Pickel B."/>
            <person name="Atanasova L."/>
            <person name="Karlsson M."/>
            <person name="Huettel B."/>
            <person name="Barry K.W."/>
            <person name="Haridas S."/>
            <person name="Chen C."/>
            <person name="Bauer D."/>
            <person name="Andreopoulos W."/>
            <person name="Pangilinan J."/>
            <person name="LaButti K."/>
            <person name="Riley R."/>
            <person name="Lipzen A."/>
            <person name="Clum A."/>
            <person name="Drula E."/>
            <person name="Henrissat B."/>
            <person name="Kohler A."/>
            <person name="Grigoriev I.V."/>
            <person name="Martin F.M."/>
            <person name="Hacquard S."/>
        </authorList>
    </citation>
    <scope>NUCLEOTIDE SEQUENCE</scope>
    <source>
        <strain evidence="2">MPI-SDFR-AT-0120</strain>
    </source>
</reference>
<dbReference type="OrthoDB" id="3785820at2759"/>